<dbReference type="InterPro" id="IPR012796">
    <property type="entry name" value="Lysidine-tRNA-synth_C"/>
</dbReference>
<evidence type="ECO:0000259" key="9">
    <source>
        <dbReference type="SMART" id="SM00977"/>
    </source>
</evidence>
<protein>
    <recommendedName>
        <fullName evidence="2">tRNA(Ile)-lysidine synthetase</fullName>
        <ecNumber evidence="2">6.3.4.19</ecNumber>
    </recommendedName>
</protein>
<dbReference type="PANTHER" id="PTHR43033:SF1">
    <property type="entry name" value="TRNA(ILE)-LYSIDINE SYNTHASE-RELATED"/>
    <property type="match status" value="1"/>
</dbReference>
<comment type="subcellular location">
    <subcellularLocation>
        <location evidence="1">Cytoplasm</location>
    </subcellularLocation>
</comment>
<sequence>MLQKIKSYIAQKRLLENDNVLITGLSGGADSMALLDIMTLLGYRCIAAHCNFHLRGEESEEDARFVKKWCKESDIEFTTIDFDTRQYAADKKISIEMAARELRYAWFEIVRKQFNADAIAVAHHKDDSVETVLMNLIRGTGISGLSGISPQNGKVIRPMLCVSRIEIENYLVERQIPFRTDSTNLEDIYTRNHVRLNVLPMLQKINPSVNETIFRTAENLAEAEKIYKKAVHADIEVVLKNNRIDIEALKLSASPLSVLFEILSPLGFHPAVIDDVKAGLDASPGKQFFSPTHRLIKDRTCFLIDKIKKTESDDPIYFIDAVSQEISTPVNLAIKLTGVPKLIDKKSRMLYADVAKLQFPLKLRKWQAGDRFIPFGMKGKKKLSDFFTDQKFNLKEKEETWLLLSGEEVVWVVGHRADNRFKITPATERVLQIELKTMK</sequence>
<dbReference type="InterPro" id="IPR014729">
    <property type="entry name" value="Rossmann-like_a/b/a_fold"/>
</dbReference>
<dbReference type="NCBIfam" id="TIGR02432">
    <property type="entry name" value="lysidine_TilS_N"/>
    <property type="match status" value="1"/>
</dbReference>
<dbReference type="GO" id="GO:0008033">
    <property type="term" value="P:tRNA processing"/>
    <property type="evidence" value="ECO:0007669"/>
    <property type="project" value="UniProtKB-KW"/>
</dbReference>
<evidence type="ECO:0000256" key="6">
    <source>
        <dbReference type="ARBA" id="ARBA00022741"/>
    </source>
</evidence>
<dbReference type="NCBIfam" id="TIGR02433">
    <property type="entry name" value="lysidine_TilS_C"/>
    <property type="match status" value="1"/>
</dbReference>
<dbReference type="AlphaFoldDB" id="A0A644WTD5"/>
<gene>
    <name evidence="10" type="primary">tilS_17</name>
    <name evidence="10" type="ORF">SDC9_53367</name>
</gene>
<feature type="domain" description="Lysidine-tRNA(Ile) synthetase C-terminal" evidence="9">
    <location>
        <begin position="361"/>
        <end position="433"/>
    </location>
</feature>
<organism evidence="10">
    <name type="scientific">bioreactor metagenome</name>
    <dbReference type="NCBI Taxonomy" id="1076179"/>
    <lineage>
        <taxon>unclassified sequences</taxon>
        <taxon>metagenomes</taxon>
        <taxon>ecological metagenomes</taxon>
    </lineage>
</organism>
<dbReference type="SUPFAM" id="SSF52402">
    <property type="entry name" value="Adenine nucleotide alpha hydrolases-like"/>
    <property type="match status" value="1"/>
</dbReference>
<dbReference type="GO" id="GO:0005524">
    <property type="term" value="F:ATP binding"/>
    <property type="evidence" value="ECO:0007669"/>
    <property type="project" value="UniProtKB-KW"/>
</dbReference>
<comment type="catalytic activity">
    <reaction evidence="8">
        <text>cytidine(34) in tRNA(Ile2) + L-lysine + ATP = lysidine(34) in tRNA(Ile2) + AMP + diphosphate + H(+)</text>
        <dbReference type="Rhea" id="RHEA:43744"/>
        <dbReference type="Rhea" id="RHEA-COMP:10625"/>
        <dbReference type="Rhea" id="RHEA-COMP:10670"/>
        <dbReference type="ChEBI" id="CHEBI:15378"/>
        <dbReference type="ChEBI" id="CHEBI:30616"/>
        <dbReference type="ChEBI" id="CHEBI:32551"/>
        <dbReference type="ChEBI" id="CHEBI:33019"/>
        <dbReference type="ChEBI" id="CHEBI:82748"/>
        <dbReference type="ChEBI" id="CHEBI:83665"/>
        <dbReference type="ChEBI" id="CHEBI:456215"/>
        <dbReference type="EC" id="6.3.4.19"/>
    </reaction>
</comment>
<evidence type="ECO:0000256" key="7">
    <source>
        <dbReference type="ARBA" id="ARBA00022840"/>
    </source>
</evidence>
<proteinExistence type="inferred from homology"/>
<keyword evidence="3" id="KW-0963">Cytoplasm</keyword>
<dbReference type="PANTHER" id="PTHR43033">
    <property type="entry name" value="TRNA(ILE)-LYSIDINE SYNTHASE-RELATED"/>
    <property type="match status" value="1"/>
</dbReference>
<dbReference type="HAMAP" id="MF_01161">
    <property type="entry name" value="tRNA_Ile_lys_synt"/>
    <property type="match status" value="1"/>
</dbReference>
<dbReference type="InterPro" id="IPR012094">
    <property type="entry name" value="tRNA_Ile_lys_synt"/>
</dbReference>
<dbReference type="Gene3D" id="3.40.50.620">
    <property type="entry name" value="HUPs"/>
    <property type="match status" value="1"/>
</dbReference>
<evidence type="ECO:0000256" key="4">
    <source>
        <dbReference type="ARBA" id="ARBA00022598"/>
    </source>
</evidence>
<dbReference type="CDD" id="cd01992">
    <property type="entry name" value="TilS_N"/>
    <property type="match status" value="1"/>
</dbReference>
<evidence type="ECO:0000256" key="2">
    <source>
        <dbReference type="ARBA" id="ARBA00013267"/>
    </source>
</evidence>
<keyword evidence="5" id="KW-0819">tRNA processing</keyword>
<evidence type="ECO:0000256" key="5">
    <source>
        <dbReference type="ARBA" id="ARBA00022694"/>
    </source>
</evidence>
<dbReference type="InterPro" id="IPR012795">
    <property type="entry name" value="tRNA_Ile_lys_synt_N"/>
</dbReference>
<dbReference type="EC" id="6.3.4.19" evidence="2"/>
<evidence type="ECO:0000256" key="1">
    <source>
        <dbReference type="ARBA" id="ARBA00004496"/>
    </source>
</evidence>
<dbReference type="EMBL" id="VSSQ01001296">
    <property type="protein sequence ID" value="MPM07062.1"/>
    <property type="molecule type" value="Genomic_DNA"/>
</dbReference>
<evidence type="ECO:0000256" key="8">
    <source>
        <dbReference type="ARBA" id="ARBA00048539"/>
    </source>
</evidence>
<dbReference type="Pfam" id="PF01171">
    <property type="entry name" value="ATP_bind_3"/>
    <property type="match status" value="1"/>
</dbReference>
<reference evidence="10" key="1">
    <citation type="submission" date="2019-08" db="EMBL/GenBank/DDBJ databases">
        <authorList>
            <person name="Kucharzyk K."/>
            <person name="Murdoch R.W."/>
            <person name="Higgins S."/>
            <person name="Loffler F."/>
        </authorList>
    </citation>
    <scope>NUCLEOTIDE SEQUENCE</scope>
</reference>
<dbReference type="SUPFAM" id="SSF56037">
    <property type="entry name" value="PheT/TilS domain"/>
    <property type="match status" value="1"/>
</dbReference>
<evidence type="ECO:0000256" key="3">
    <source>
        <dbReference type="ARBA" id="ARBA00022490"/>
    </source>
</evidence>
<keyword evidence="6" id="KW-0547">Nucleotide-binding</keyword>
<dbReference type="SMART" id="SM00977">
    <property type="entry name" value="TilS_C"/>
    <property type="match status" value="1"/>
</dbReference>
<dbReference type="InterPro" id="IPR011063">
    <property type="entry name" value="TilS/TtcA_N"/>
</dbReference>
<keyword evidence="7" id="KW-0067">ATP-binding</keyword>
<dbReference type="Pfam" id="PF11734">
    <property type="entry name" value="TilS_C"/>
    <property type="match status" value="1"/>
</dbReference>
<name>A0A644WTD5_9ZZZZ</name>
<accession>A0A644WTD5</accession>
<evidence type="ECO:0000313" key="10">
    <source>
        <dbReference type="EMBL" id="MPM07062.1"/>
    </source>
</evidence>
<dbReference type="GO" id="GO:0032267">
    <property type="term" value="F:tRNA(Ile)-lysidine synthase activity"/>
    <property type="evidence" value="ECO:0007669"/>
    <property type="project" value="UniProtKB-EC"/>
</dbReference>
<keyword evidence="4 10" id="KW-0436">Ligase</keyword>
<comment type="caution">
    <text evidence="10">The sequence shown here is derived from an EMBL/GenBank/DDBJ whole genome shotgun (WGS) entry which is preliminary data.</text>
</comment>
<dbReference type="GO" id="GO:0005737">
    <property type="term" value="C:cytoplasm"/>
    <property type="evidence" value="ECO:0007669"/>
    <property type="project" value="UniProtKB-SubCell"/>
</dbReference>